<evidence type="ECO:0000256" key="12">
    <source>
        <dbReference type="RuleBase" id="RU003784"/>
    </source>
</evidence>
<evidence type="ECO:0000256" key="3">
    <source>
        <dbReference type="ARBA" id="ARBA00005842"/>
    </source>
</evidence>
<reference evidence="14 15" key="1">
    <citation type="journal article" date="2015" name="Nature">
        <title>rRNA introns, odd ribosomes, and small enigmatic genomes across a large radiation of phyla.</title>
        <authorList>
            <person name="Brown C.T."/>
            <person name="Hug L.A."/>
            <person name="Thomas B.C."/>
            <person name="Sharon I."/>
            <person name="Castelle C.J."/>
            <person name="Singh A."/>
            <person name="Wilkins M.J."/>
            <person name="Williams K.H."/>
            <person name="Banfield J.F."/>
        </authorList>
    </citation>
    <scope>NUCLEOTIDE SEQUENCE [LARGE SCALE GENOMIC DNA]</scope>
</reference>
<accession>A0A0G0UIH5</accession>
<proteinExistence type="inferred from homology"/>
<dbReference type="GO" id="GO:0006400">
    <property type="term" value="P:tRNA modification"/>
    <property type="evidence" value="ECO:0007669"/>
    <property type="project" value="TreeGrafter"/>
</dbReference>
<dbReference type="AlphaFoldDB" id="A0A0G0UIH5"/>
<feature type="site" description="Interaction with substrate tRNA" evidence="10">
    <location>
        <position position="119"/>
    </location>
</feature>
<evidence type="ECO:0000256" key="10">
    <source>
        <dbReference type="HAMAP-Rule" id="MF_00185"/>
    </source>
</evidence>
<dbReference type="Gene3D" id="3.40.50.300">
    <property type="entry name" value="P-loop containing nucleotide triphosphate hydrolases"/>
    <property type="match status" value="1"/>
</dbReference>
<dbReference type="EC" id="2.5.1.75" evidence="10"/>
<dbReference type="HAMAP" id="MF_00185">
    <property type="entry name" value="IPP_trans"/>
    <property type="match status" value="1"/>
</dbReference>
<comment type="caution">
    <text evidence="10">Lacks conserved residue(s) required for the propagation of feature annotation.</text>
</comment>
<comment type="similarity">
    <text evidence="3 10 13">Belongs to the IPP transferase family.</text>
</comment>
<dbReference type="InterPro" id="IPR039657">
    <property type="entry name" value="Dimethylallyltransferase"/>
</dbReference>
<feature type="site" description="Interaction with substrate tRNA" evidence="10">
    <location>
        <position position="96"/>
    </location>
</feature>
<keyword evidence="5 10" id="KW-0819">tRNA processing</keyword>
<evidence type="ECO:0000256" key="8">
    <source>
        <dbReference type="ARBA" id="ARBA00022842"/>
    </source>
</evidence>
<keyword evidence="7 10" id="KW-0067">ATP-binding</keyword>
<protein>
    <recommendedName>
        <fullName evidence="10">tRNA dimethylallyltransferase</fullName>
        <ecNumber evidence="10">2.5.1.75</ecNumber>
    </recommendedName>
    <alternativeName>
        <fullName evidence="10">Dimethylallyl diphosphate:tRNA dimethylallyltransferase</fullName>
        <shortName evidence="10">DMAPP:tRNA dimethylallyltransferase</shortName>
        <shortName evidence="10">DMATase</shortName>
    </alternativeName>
    <alternativeName>
        <fullName evidence="10">Isopentenyl-diphosphate:tRNA isopentenyltransferase</fullName>
        <shortName evidence="10">IPP transferase</shortName>
        <shortName evidence="10">IPPT</shortName>
        <shortName evidence="10">IPTase</shortName>
    </alternativeName>
</protein>
<evidence type="ECO:0000256" key="1">
    <source>
        <dbReference type="ARBA" id="ARBA00001946"/>
    </source>
</evidence>
<comment type="caution">
    <text evidence="14">The sequence shown here is derived from an EMBL/GenBank/DDBJ whole genome shotgun (WGS) entry which is preliminary data.</text>
</comment>
<evidence type="ECO:0000256" key="5">
    <source>
        <dbReference type="ARBA" id="ARBA00022694"/>
    </source>
</evidence>
<evidence type="ECO:0000256" key="4">
    <source>
        <dbReference type="ARBA" id="ARBA00022679"/>
    </source>
</evidence>
<feature type="region of interest" description="Interaction with substrate tRNA" evidence="10">
    <location>
        <begin position="34"/>
        <end position="37"/>
    </location>
</feature>
<dbReference type="PANTHER" id="PTHR11088">
    <property type="entry name" value="TRNA DIMETHYLALLYLTRANSFERASE"/>
    <property type="match status" value="1"/>
</dbReference>
<evidence type="ECO:0000256" key="6">
    <source>
        <dbReference type="ARBA" id="ARBA00022741"/>
    </source>
</evidence>
<keyword evidence="4 10" id="KW-0808">Transferase</keyword>
<dbReference type="PANTHER" id="PTHR11088:SF60">
    <property type="entry name" value="TRNA DIMETHYLALLYLTRANSFERASE"/>
    <property type="match status" value="1"/>
</dbReference>
<evidence type="ECO:0000256" key="2">
    <source>
        <dbReference type="ARBA" id="ARBA00003213"/>
    </source>
</evidence>
<dbReference type="PATRIC" id="fig|1618577.3.peg.136"/>
<dbReference type="GO" id="GO:0052381">
    <property type="term" value="F:tRNA dimethylallyltransferase activity"/>
    <property type="evidence" value="ECO:0007669"/>
    <property type="project" value="UniProtKB-UniRule"/>
</dbReference>
<dbReference type="GO" id="GO:0005524">
    <property type="term" value="F:ATP binding"/>
    <property type="evidence" value="ECO:0007669"/>
    <property type="project" value="UniProtKB-UniRule"/>
</dbReference>
<feature type="binding site" evidence="10">
    <location>
        <begin position="9"/>
        <end position="16"/>
    </location>
    <ligand>
        <name>ATP</name>
        <dbReference type="ChEBI" id="CHEBI:30616"/>
    </ligand>
</feature>
<dbReference type="SUPFAM" id="SSF52540">
    <property type="entry name" value="P-loop containing nucleoside triphosphate hydrolases"/>
    <property type="match status" value="1"/>
</dbReference>
<dbReference type="Gene3D" id="1.10.20.140">
    <property type="match status" value="1"/>
</dbReference>
<dbReference type="InterPro" id="IPR018022">
    <property type="entry name" value="IPT"/>
</dbReference>
<dbReference type="NCBIfam" id="TIGR00174">
    <property type="entry name" value="miaA"/>
    <property type="match status" value="1"/>
</dbReference>
<evidence type="ECO:0000313" key="14">
    <source>
        <dbReference type="EMBL" id="KKR87321.1"/>
    </source>
</evidence>
<evidence type="ECO:0000256" key="9">
    <source>
        <dbReference type="ARBA" id="ARBA00049563"/>
    </source>
</evidence>
<evidence type="ECO:0000256" key="11">
    <source>
        <dbReference type="RuleBase" id="RU003783"/>
    </source>
</evidence>
<keyword evidence="6 10" id="KW-0547">Nucleotide-binding</keyword>
<name>A0A0G0UIH5_9BACT</name>
<dbReference type="InterPro" id="IPR027417">
    <property type="entry name" value="P-loop_NTPase"/>
</dbReference>
<organism evidence="14 15">
    <name type="scientific">Candidatus Woesebacteria bacterium GW2011_GWB1_41_10</name>
    <dbReference type="NCBI Taxonomy" id="1618577"/>
    <lineage>
        <taxon>Bacteria</taxon>
        <taxon>Candidatus Woeseibacteriota</taxon>
    </lineage>
</organism>
<evidence type="ECO:0000256" key="7">
    <source>
        <dbReference type="ARBA" id="ARBA00022840"/>
    </source>
</evidence>
<feature type="binding site" evidence="10">
    <location>
        <begin position="11"/>
        <end position="16"/>
    </location>
    <ligand>
        <name>substrate</name>
    </ligand>
</feature>
<comment type="catalytic activity">
    <reaction evidence="9 10 11">
        <text>adenosine(37) in tRNA + dimethylallyl diphosphate = N(6)-dimethylallyladenosine(37) in tRNA + diphosphate</text>
        <dbReference type="Rhea" id="RHEA:26482"/>
        <dbReference type="Rhea" id="RHEA-COMP:10162"/>
        <dbReference type="Rhea" id="RHEA-COMP:10375"/>
        <dbReference type="ChEBI" id="CHEBI:33019"/>
        <dbReference type="ChEBI" id="CHEBI:57623"/>
        <dbReference type="ChEBI" id="CHEBI:74411"/>
        <dbReference type="ChEBI" id="CHEBI:74415"/>
        <dbReference type="EC" id="2.5.1.75"/>
    </reaction>
</comment>
<sequence>MKKLLVICGPTATGKTALAIKLAKKFDGEIVSADSRQVYKGMDIGMGKEWGDVPIHGYDLVDPRREFSVSKYLKFARKILKDIWRRGKLPILVGGTGLYIKGVVDGIPTVEVPRNNELRKRLEEKSADELFESLSQLDAVRAGSMNSSDRKNPRRLVRAIEVAQWNLGHGVKCLTSDILHPTSVLVIGLTAAKEPLNKRIEDRVGERVKAGIKKEIESLLKNGVSWDDQSMMSFGYRQYRDFFEGEVPEEVVVSEWTREEQKYAKRQMTWFKKDKRVGWFDIFEVDYQKKVEKMVAKWYPLSRA</sequence>
<gene>
    <name evidence="10" type="primary">miaA</name>
    <name evidence="14" type="ORF">UU32_C0006G0023</name>
</gene>
<comment type="subunit">
    <text evidence="10">Monomer.</text>
</comment>
<dbReference type="Proteomes" id="UP000033858">
    <property type="component" value="Unassembled WGS sequence"/>
</dbReference>
<comment type="cofactor">
    <cofactor evidence="1 10">
        <name>Mg(2+)</name>
        <dbReference type="ChEBI" id="CHEBI:18420"/>
    </cofactor>
</comment>
<evidence type="ECO:0000313" key="15">
    <source>
        <dbReference type="Proteomes" id="UP000033858"/>
    </source>
</evidence>
<evidence type="ECO:0000256" key="13">
    <source>
        <dbReference type="RuleBase" id="RU003785"/>
    </source>
</evidence>
<comment type="function">
    <text evidence="2 10 12">Catalyzes the transfer of a dimethylallyl group onto the adenine at position 37 in tRNAs that read codons beginning with uridine, leading to the formation of N6-(dimethylallyl)adenosine (i(6)A).</text>
</comment>
<keyword evidence="8 10" id="KW-0460">Magnesium</keyword>
<dbReference type="Pfam" id="PF01715">
    <property type="entry name" value="IPPT"/>
    <property type="match status" value="1"/>
</dbReference>
<dbReference type="EMBL" id="LCAE01000006">
    <property type="protein sequence ID" value="KKR87321.1"/>
    <property type="molecule type" value="Genomic_DNA"/>
</dbReference>